<gene>
    <name evidence="1" type="ORF">ACFQ13_09645</name>
</gene>
<evidence type="ECO:0000313" key="1">
    <source>
        <dbReference type="EMBL" id="MFD1016181.1"/>
    </source>
</evidence>
<dbReference type="Proteomes" id="UP001597086">
    <property type="component" value="Unassembled WGS sequence"/>
</dbReference>
<keyword evidence="2" id="KW-1185">Reference proteome</keyword>
<proteinExistence type="predicted"/>
<sequence length="44" mass="5063">MKNQILIDAITSKFPLSNTREQLLIEDEIGFNADGLRLIFNKIE</sequence>
<evidence type="ECO:0000313" key="2">
    <source>
        <dbReference type="Proteomes" id="UP001597086"/>
    </source>
</evidence>
<protein>
    <submittedName>
        <fullName evidence="1">Uncharacterized protein</fullName>
    </submittedName>
</protein>
<accession>A0ABW3KRG5</accession>
<name>A0ABW3KRG5_9FLAO</name>
<dbReference type="RefSeq" id="WP_386116709.1">
    <property type="nucleotide sequence ID" value="NZ_JBHTKM010000063.1"/>
</dbReference>
<reference evidence="2" key="1">
    <citation type="journal article" date="2019" name="Int. J. Syst. Evol. Microbiol.">
        <title>The Global Catalogue of Microorganisms (GCM) 10K type strain sequencing project: providing services to taxonomists for standard genome sequencing and annotation.</title>
        <authorList>
            <consortium name="The Broad Institute Genomics Platform"/>
            <consortium name="The Broad Institute Genome Sequencing Center for Infectious Disease"/>
            <person name="Wu L."/>
            <person name="Ma J."/>
        </authorList>
    </citation>
    <scope>NUCLEOTIDE SEQUENCE [LARGE SCALE GENOMIC DNA]</scope>
    <source>
        <strain evidence="2">CCUG 56098</strain>
    </source>
</reference>
<dbReference type="EMBL" id="JBHTKM010000063">
    <property type="protein sequence ID" value="MFD1016181.1"/>
    <property type="molecule type" value="Genomic_DNA"/>
</dbReference>
<comment type="caution">
    <text evidence="1">The sequence shown here is derived from an EMBL/GenBank/DDBJ whole genome shotgun (WGS) entry which is preliminary data.</text>
</comment>
<organism evidence="1 2">
    <name type="scientific">Winogradskyella rapida</name>
    <dbReference type="NCBI Taxonomy" id="549701"/>
    <lineage>
        <taxon>Bacteria</taxon>
        <taxon>Pseudomonadati</taxon>
        <taxon>Bacteroidota</taxon>
        <taxon>Flavobacteriia</taxon>
        <taxon>Flavobacteriales</taxon>
        <taxon>Flavobacteriaceae</taxon>
        <taxon>Winogradskyella</taxon>
    </lineage>
</organism>